<evidence type="ECO:0000313" key="1">
    <source>
        <dbReference type="EMBL" id="KRT35371.1"/>
    </source>
</evidence>
<dbReference type="EMBL" id="ACJX03000001">
    <property type="protein sequence ID" value="KRT35371.1"/>
    <property type="molecule type" value="Genomic_DNA"/>
</dbReference>
<gene>
    <name evidence="1" type="ORF">HMPREF1705_04647</name>
</gene>
<keyword evidence="2" id="KW-1185">Reference proteome</keyword>
<dbReference type="Proteomes" id="UP000005273">
    <property type="component" value="Unassembled WGS sequence"/>
</dbReference>
<sequence length="58" mass="6628">MAGLAKIHPINLKGLWELGFALDEHTISSQFIGYDESGRERFQTERSVMEDLLYRSLG</sequence>
<accession>A0A0T5XAG8</accession>
<dbReference type="STRING" id="592015.HMPREF1705_04647"/>
<dbReference type="AlphaFoldDB" id="A0A0T5XAG8"/>
<proteinExistence type="predicted"/>
<protein>
    <submittedName>
        <fullName evidence="1">Uncharacterized protein</fullName>
    </submittedName>
</protein>
<comment type="caution">
    <text evidence="1">The sequence shown here is derived from an EMBL/GenBank/DDBJ whole genome shotgun (WGS) entry which is preliminary data.</text>
</comment>
<reference evidence="2" key="1">
    <citation type="submission" date="2012-09" db="EMBL/GenBank/DDBJ databases">
        <authorList>
            <person name="Weinstock G."/>
            <person name="Sodergren E."/>
            <person name="Clifton S."/>
            <person name="Fulton L."/>
            <person name="Fulton B."/>
            <person name="Courtney L."/>
            <person name="Fronick C."/>
            <person name="Harrison M."/>
            <person name="Strong C."/>
            <person name="Farmer C."/>
            <person name="Delehaunty K."/>
            <person name="Markovic C."/>
            <person name="Hall O."/>
            <person name="Minx P."/>
            <person name="Tomlinson C."/>
            <person name="Mitreva M."/>
            <person name="Nelson J."/>
            <person name="Hou S."/>
            <person name="Wollam A."/>
            <person name="Pepin K.H."/>
            <person name="Johnson M."/>
            <person name="Bhonagiri V."/>
            <person name="Nash W.E."/>
            <person name="Suruliraj S."/>
            <person name="Warren W."/>
            <person name="Chinwalla A."/>
            <person name="Mardis E.R."/>
            <person name="Wilson R.K."/>
        </authorList>
    </citation>
    <scope>NUCLEOTIDE SEQUENCE [LARGE SCALE GENOMIC DNA]</scope>
    <source>
        <strain evidence="2">OS1</strain>
    </source>
</reference>
<organism evidence="1 2">
    <name type="scientific">Acetomicrobium hydrogeniformans ATCC BAA-1850</name>
    <dbReference type="NCBI Taxonomy" id="592015"/>
    <lineage>
        <taxon>Bacteria</taxon>
        <taxon>Thermotogati</taxon>
        <taxon>Synergistota</taxon>
        <taxon>Synergistia</taxon>
        <taxon>Synergistales</taxon>
        <taxon>Acetomicrobiaceae</taxon>
        <taxon>Acetomicrobium</taxon>
    </lineage>
</organism>
<name>A0A0T5XAG8_9BACT</name>
<evidence type="ECO:0000313" key="2">
    <source>
        <dbReference type="Proteomes" id="UP000005273"/>
    </source>
</evidence>